<evidence type="ECO:0000256" key="2">
    <source>
        <dbReference type="ARBA" id="ARBA00050906"/>
    </source>
</evidence>
<comment type="pathway">
    <text evidence="5">Amino-acid biosynthesis; L-methionine biosynthesis via salvage pathway; L-methionine from S-methyl-5-thio-alpha-D-ribose 1-phosphate: step 1/6.</text>
</comment>
<dbReference type="NCBIfam" id="NF004326">
    <property type="entry name" value="PRK05720.1"/>
    <property type="match status" value="1"/>
</dbReference>
<feature type="site" description="Transition state stabilizer" evidence="5">
    <location>
        <position position="162"/>
    </location>
</feature>
<dbReference type="Proteomes" id="UP000266091">
    <property type="component" value="Unassembled WGS sequence"/>
</dbReference>
<keyword evidence="1 5" id="KW-0413">Isomerase</keyword>
<dbReference type="GO" id="GO:0046523">
    <property type="term" value="F:S-methyl-5-thioribose-1-phosphate isomerase activity"/>
    <property type="evidence" value="ECO:0007669"/>
    <property type="project" value="UniProtKB-UniRule"/>
</dbReference>
<keyword evidence="5" id="KW-0028">Amino-acid biosynthesis</keyword>
<evidence type="ECO:0000256" key="4">
    <source>
        <dbReference type="ARBA" id="ARBA00058145"/>
    </source>
</evidence>
<dbReference type="GO" id="GO:0019509">
    <property type="term" value="P:L-methionine salvage from methylthioadenosine"/>
    <property type="evidence" value="ECO:0007669"/>
    <property type="project" value="UniProtKB-UniRule"/>
</dbReference>
<dbReference type="InterPro" id="IPR037171">
    <property type="entry name" value="NagB/RpiA_transferase-like"/>
</dbReference>
<comment type="similarity">
    <text evidence="5">Belongs to the EIF-2B alpha/beta/delta subunits family. MtnA subfamily.</text>
</comment>
<dbReference type="FunFam" id="3.40.50.10470:FF:000006">
    <property type="entry name" value="Methylthioribose-1-phosphate isomerase"/>
    <property type="match status" value="1"/>
</dbReference>
<dbReference type="HAMAP" id="MF_01678">
    <property type="entry name" value="Salvage_MtnA"/>
    <property type="match status" value="1"/>
</dbReference>
<accession>A0A388SD63</accession>
<dbReference type="NCBIfam" id="TIGR00512">
    <property type="entry name" value="salvage_mtnA"/>
    <property type="match status" value="1"/>
</dbReference>
<comment type="catalytic activity">
    <reaction evidence="2">
        <text>5-deoxy-alpha-D-ribose 1-phosphate = 5-deoxy-D-ribulose 1-phosphate</text>
        <dbReference type="Rhea" id="RHEA:61296"/>
        <dbReference type="ChEBI" id="CHEBI:58749"/>
        <dbReference type="ChEBI" id="CHEBI:144504"/>
    </reaction>
    <physiologicalReaction direction="left-to-right" evidence="2">
        <dbReference type="Rhea" id="RHEA:61297"/>
    </physiologicalReaction>
</comment>
<dbReference type="Pfam" id="PF01008">
    <property type="entry name" value="IF-2B"/>
    <property type="match status" value="1"/>
</dbReference>
<feature type="binding site" evidence="5">
    <location>
        <position position="90"/>
    </location>
    <ligand>
        <name>substrate</name>
    </ligand>
</feature>
<comment type="catalytic activity">
    <reaction evidence="3">
        <text>5-(methylsulfanyl)-alpha-D-ribose 1-phosphate = 5-(methylsulfanyl)-D-ribulose 1-phosphate</text>
        <dbReference type="Rhea" id="RHEA:19989"/>
        <dbReference type="ChEBI" id="CHEBI:58533"/>
        <dbReference type="ChEBI" id="CHEBI:58548"/>
        <dbReference type="EC" id="5.3.1.23"/>
    </reaction>
    <physiologicalReaction direction="left-to-right" evidence="3">
        <dbReference type="Rhea" id="RHEA:19990"/>
    </physiologicalReaction>
</comment>
<dbReference type="EC" id="5.3.1.23" evidence="5"/>
<comment type="caution">
    <text evidence="6">The sequence shown here is derived from an EMBL/GenBank/DDBJ whole genome shotgun (WGS) entry which is preliminary data.</text>
</comment>
<dbReference type="PANTHER" id="PTHR43475">
    <property type="entry name" value="METHYLTHIORIBOSE-1-PHOSPHATE ISOMERASE"/>
    <property type="match status" value="1"/>
</dbReference>
<dbReference type="InterPro" id="IPR000649">
    <property type="entry name" value="IF-2B-related"/>
</dbReference>
<feature type="active site" description="Proton donor" evidence="5">
    <location>
        <position position="241"/>
    </location>
</feature>
<dbReference type="PANTHER" id="PTHR43475:SF1">
    <property type="entry name" value="METHYLTHIORIBOSE-1-PHOSPHATE ISOMERASE"/>
    <property type="match status" value="1"/>
</dbReference>
<evidence type="ECO:0000256" key="3">
    <source>
        <dbReference type="ARBA" id="ARBA00051169"/>
    </source>
</evidence>
<dbReference type="SUPFAM" id="SSF100950">
    <property type="entry name" value="NagB/RpiA/CoA transferase-like"/>
    <property type="match status" value="1"/>
</dbReference>
<feature type="binding site" evidence="5">
    <location>
        <begin position="53"/>
        <end position="55"/>
    </location>
    <ligand>
        <name>substrate</name>
    </ligand>
</feature>
<dbReference type="InterPro" id="IPR042529">
    <property type="entry name" value="IF_2B-like_C"/>
</dbReference>
<proteinExistence type="inferred from homology"/>
<dbReference type="EMBL" id="BGZJ01000001">
    <property type="protein sequence ID" value="GBO93370.1"/>
    <property type="molecule type" value="Genomic_DNA"/>
</dbReference>
<evidence type="ECO:0000313" key="7">
    <source>
        <dbReference type="Proteomes" id="UP000266091"/>
    </source>
</evidence>
<evidence type="ECO:0000256" key="1">
    <source>
        <dbReference type="ARBA" id="ARBA00023235"/>
    </source>
</evidence>
<keyword evidence="5" id="KW-0486">Methionine biosynthesis</keyword>
<evidence type="ECO:0000313" key="6">
    <source>
        <dbReference type="EMBL" id="GBO93370.1"/>
    </source>
</evidence>
<dbReference type="InterPro" id="IPR027363">
    <property type="entry name" value="M1Pi_N"/>
</dbReference>
<dbReference type="OrthoDB" id="9803436at2"/>
<sequence length="365" mass="39189">MKVNNQWIRGIWSDDGGKTVCFPDQTKLPFRLEICREGTSDALIRAIKSMQVRGAPLIGAAGAWAAAFLCREAETEEELQEGLKRIAEARPTAVNLQWAVRRVAAASEGLSGAARAARAQKAAEEICESDIESNRAIGGYFAAIIEEVYRKNGRPVRILTHCNAGWLATIDYGTALSGLYVAQEKGIPMEVWVDETRPRMQGLLTEWELREAGIPCTLIADNAGGYLMQQGEVDLVIVGADRIASNGDVANKVGTYLKALAAKDCGVPFYVAAPVSTVDFSMAEGVKSIPVEERSRSEVTDISGIGPDGDVIRVQVAGRETAVRNIAFDITPARLITGIVTEKGIFAPGAGDRPFMPAPAGTRPE</sequence>
<name>A0A388SD63_9BURK</name>
<evidence type="ECO:0000256" key="5">
    <source>
        <dbReference type="HAMAP-Rule" id="MF_01678"/>
    </source>
</evidence>
<dbReference type="UniPathway" id="UPA00904">
    <property type="reaction ID" value="UER00874"/>
</dbReference>
<gene>
    <name evidence="5 6" type="primary">mtnA</name>
    <name evidence="6" type="ORF">MESMUL_07240</name>
</gene>
<dbReference type="InterPro" id="IPR011559">
    <property type="entry name" value="Initiation_fac_2B_a/b/d"/>
</dbReference>
<protein>
    <recommendedName>
        <fullName evidence="5">Methylthioribose-1-phosphate isomerase</fullName>
        <shortName evidence="5">M1Pi</shortName>
        <shortName evidence="5">MTR-1-P isomerase</shortName>
        <ecNumber evidence="5">5.3.1.23</ecNumber>
    </recommendedName>
    <alternativeName>
        <fullName evidence="5">S-methyl-5-thioribose-1-phosphate isomerase</fullName>
    </alternativeName>
</protein>
<feature type="binding site" evidence="5">
    <location>
        <begin position="251"/>
        <end position="252"/>
    </location>
    <ligand>
        <name>substrate</name>
    </ligand>
</feature>
<dbReference type="NCBIfam" id="TIGR00524">
    <property type="entry name" value="eIF-2B_rel"/>
    <property type="match status" value="1"/>
</dbReference>
<reference evidence="6 7" key="1">
    <citation type="journal article" date="2018" name="Int. J. Syst. Evol. Microbiol.">
        <title>Mesosutterella multiformis gen. nov., sp. nov., a member of the family Sutterellaceae and Sutterella megalosphaeroides sp. nov., isolated from human faeces.</title>
        <authorList>
            <person name="Sakamoto M."/>
            <person name="Ikeyama N."/>
            <person name="Kunihiro T."/>
            <person name="Iino T."/>
            <person name="Yuki M."/>
            <person name="Ohkuma M."/>
        </authorList>
    </citation>
    <scope>NUCLEOTIDE SEQUENCE [LARGE SCALE GENOMIC DNA]</scope>
    <source>
        <strain evidence="6 7">4NBBH2</strain>
    </source>
</reference>
<dbReference type="Gene3D" id="3.40.50.10470">
    <property type="entry name" value="Translation initiation factor eif-2b, domain 2"/>
    <property type="match status" value="1"/>
</dbReference>
<dbReference type="InterPro" id="IPR005251">
    <property type="entry name" value="IF-M1Pi"/>
</dbReference>
<comment type="function">
    <text evidence="4">Catalyzes the interconversion of methylthioribose-1-phosphate (MTR-1-P) into methylthioribulose-1-phosphate (MTRu-1-P). Also catalyzes the interconversion of 5-deoxyribose 1-phosphate and 5-deoxyribulose 1-phosphate. Part of a bifunctional DHAP-shunt salvage pathway for SAM by-products.</text>
</comment>
<dbReference type="Gene3D" id="1.20.120.420">
    <property type="entry name" value="translation initiation factor eif-2b, domain 1"/>
    <property type="match status" value="1"/>
</dbReference>
<keyword evidence="7" id="KW-1185">Reference proteome</keyword>
<feature type="binding site" evidence="5">
    <location>
        <position position="201"/>
    </location>
    <ligand>
        <name>substrate</name>
    </ligand>
</feature>
<dbReference type="RefSeq" id="WP_116269759.1">
    <property type="nucleotide sequence ID" value="NZ_BGZJ01000001.1"/>
</dbReference>
<organism evidence="6 7">
    <name type="scientific">Mesosutterella multiformis</name>
    <dbReference type="NCBI Taxonomy" id="2259133"/>
    <lineage>
        <taxon>Bacteria</taxon>
        <taxon>Pseudomonadati</taxon>
        <taxon>Pseudomonadota</taxon>
        <taxon>Betaproteobacteria</taxon>
        <taxon>Burkholderiales</taxon>
        <taxon>Sutterellaceae</taxon>
        <taxon>Mesosutterella</taxon>
    </lineage>
</organism>
<dbReference type="AlphaFoldDB" id="A0A388SD63"/>